<comment type="caution">
    <text evidence="7">The sequence shown here is derived from an EMBL/GenBank/DDBJ whole genome shotgun (WGS) entry which is preliminary data.</text>
</comment>
<dbReference type="EC" id="4.2.1.70" evidence="6"/>
<feature type="binding site" evidence="6">
    <location>
        <position position="109"/>
    </location>
    <ligand>
        <name>substrate</name>
    </ligand>
</feature>
<feature type="active site" description="Proton donor" evidence="6">
    <location>
        <position position="28"/>
    </location>
</feature>
<evidence type="ECO:0000256" key="4">
    <source>
        <dbReference type="ARBA" id="ARBA00023239"/>
    </source>
</evidence>
<dbReference type="Gene3D" id="3.40.1790.10">
    <property type="entry name" value="Indigoidine synthase domain"/>
    <property type="match status" value="1"/>
</dbReference>
<comment type="similarity">
    <text evidence="6">Belongs to the pseudouridine-5'-phosphate glycosidase family.</text>
</comment>
<keyword evidence="3 6" id="KW-0464">Manganese</keyword>
<reference evidence="8" key="1">
    <citation type="submission" date="2016-07" db="EMBL/GenBank/DDBJ databases">
        <title>Frankia sp. NRRL B-16219 Genome sequencing.</title>
        <authorList>
            <person name="Ghodhbane-Gtari F."/>
            <person name="Swanson E."/>
            <person name="Gueddou A."/>
            <person name="Louati M."/>
            <person name="Nouioui I."/>
            <person name="Hezbri K."/>
            <person name="Abebe-Akele F."/>
            <person name="Simpson S."/>
            <person name="Morris K."/>
            <person name="Thomas K."/>
            <person name="Gtari M."/>
            <person name="Tisa L.S."/>
        </authorList>
    </citation>
    <scope>NUCLEOTIDE SEQUENCE [LARGE SCALE GENOMIC DNA]</scope>
    <source>
        <strain evidence="8">NRRL B-16219</strain>
    </source>
</reference>
<evidence type="ECO:0000256" key="6">
    <source>
        <dbReference type="HAMAP-Rule" id="MF_01876"/>
    </source>
</evidence>
<keyword evidence="5 6" id="KW-0326">Glycosidase</keyword>
<dbReference type="EMBL" id="MAXA01000080">
    <property type="protein sequence ID" value="OHV40127.1"/>
    <property type="molecule type" value="Genomic_DNA"/>
</dbReference>
<dbReference type="GO" id="GO:0016798">
    <property type="term" value="F:hydrolase activity, acting on glycosyl bonds"/>
    <property type="evidence" value="ECO:0007669"/>
    <property type="project" value="UniProtKB-KW"/>
</dbReference>
<feature type="binding site" evidence="6">
    <location>
        <position position="89"/>
    </location>
    <ligand>
        <name>substrate</name>
    </ligand>
</feature>
<keyword evidence="4 6" id="KW-0456">Lyase</keyword>
<comment type="subunit">
    <text evidence="6">Homotrimer.</text>
</comment>
<dbReference type="HAMAP" id="MF_01876">
    <property type="entry name" value="PsiMP_glycosidase"/>
    <property type="match status" value="1"/>
</dbReference>
<feature type="active site" description="Nucleophile" evidence="6">
    <location>
        <position position="162"/>
    </location>
</feature>
<dbReference type="OrthoDB" id="9805870at2"/>
<sequence length="306" mass="31440">MISPGPGLAVSAEVSAALTAGRPVVALESTLIAHGLPRPRNRAVAVELEEMLRERGVTPATVAVIDGVPTIGLDDATLSRVADDPAVAKASVRDLPAAAALRRTCATTVASTSMLAARAGIRVFATGGLGGVHRGAGESFDESADLPTLGGTPITVVSAGVKSILDVGATLERMETLGITLLGWRTSEFPGFYLPGSGHRLDWRVDDARQVAGTMAARDRLGLTSAIVVANPVPREQALDPGVHDRVLAEALRRAEAGGLRGKAVTPFLLETFHTETAGASLEVNVAVVRSNVAVAAEIATAWTAG</sequence>
<evidence type="ECO:0000256" key="1">
    <source>
        <dbReference type="ARBA" id="ARBA00022723"/>
    </source>
</evidence>
<proteinExistence type="inferred from homology"/>
<evidence type="ECO:0000256" key="3">
    <source>
        <dbReference type="ARBA" id="ARBA00023211"/>
    </source>
</evidence>
<dbReference type="Pfam" id="PF04227">
    <property type="entry name" value="Indigoidine_A"/>
    <property type="match status" value="1"/>
</dbReference>
<keyword evidence="8" id="KW-1185">Reference proteome</keyword>
<evidence type="ECO:0000313" key="8">
    <source>
        <dbReference type="Proteomes" id="UP000179769"/>
    </source>
</evidence>
<evidence type="ECO:0000256" key="2">
    <source>
        <dbReference type="ARBA" id="ARBA00022801"/>
    </source>
</evidence>
<protein>
    <recommendedName>
        <fullName evidence="6">Pseudouridine-5'-phosphate glycosidase</fullName>
        <shortName evidence="6">PsiMP glycosidase</shortName>
        <ecNumber evidence="6">4.2.1.70</ecNumber>
    </recommendedName>
</protein>
<dbReference type="GO" id="GO:0046113">
    <property type="term" value="P:nucleobase catabolic process"/>
    <property type="evidence" value="ECO:0007669"/>
    <property type="project" value="UniProtKB-UniRule"/>
</dbReference>
<evidence type="ECO:0000313" key="7">
    <source>
        <dbReference type="EMBL" id="OHV40127.1"/>
    </source>
</evidence>
<dbReference type="PANTHER" id="PTHR42909">
    <property type="entry name" value="ZGC:136858"/>
    <property type="match status" value="1"/>
</dbReference>
<dbReference type="GO" id="GO:0004730">
    <property type="term" value="F:pseudouridylate synthase activity"/>
    <property type="evidence" value="ECO:0007669"/>
    <property type="project" value="UniProtKB-UniRule"/>
</dbReference>
<dbReference type="SUPFAM" id="SSF110581">
    <property type="entry name" value="Indigoidine synthase A-like"/>
    <property type="match status" value="1"/>
</dbReference>
<comment type="cofactor">
    <cofactor evidence="6">
        <name>Mn(2+)</name>
        <dbReference type="ChEBI" id="CHEBI:29035"/>
    </cofactor>
    <text evidence="6">Binds 1 Mn(2+) ion per subunit.</text>
</comment>
<evidence type="ECO:0000256" key="5">
    <source>
        <dbReference type="ARBA" id="ARBA00023295"/>
    </source>
</evidence>
<comment type="function">
    <text evidence="6">Catalyzes the reversible cleavage of pseudouridine 5'-phosphate (PsiMP) to ribose 5-phosphate and uracil. Functions biologically in the cleavage direction, as part of a pseudouridine degradation pathway.</text>
</comment>
<feature type="binding site" evidence="6">
    <location>
        <position position="141"/>
    </location>
    <ligand>
        <name>Mn(2+)</name>
        <dbReference type="ChEBI" id="CHEBI:29035"/>
    </ligand>
</feature>
<dbReference type="AlphaFoldDB" id="A0A1S1R2H7"/>
<dbReference type="InterPro" id="IPR007342">
    <property type="entry name" value="PsuG"/>
</dbReference>
<comment type="catalytic activity">
    <reaction evidence="6">
        <text>D-ribose 5-phosphate + uracil = psi-UMP + H2O</text>
        <dbReference type="Rhea" id="RHEA:18337"/>
        <dbReference type="ChEBI" id="CHEBI:15377"/>
        <dbReference type="ChEBI" id="CHEBI:17568"/>
        <dbReference type="ChEBI" id="CHEBI:58380"/>
        <dbReference type="ChEBI" id="CHEBI:78346"/>
        <dbReference type="EC" id="4.2.1.70"/>
    </reaction>
</comment>
<dbReference type="PANTHER" id="PTHR42909:SF1">
    <property type="entry name" value="CARBOHYDRATE KINASE PFKB DOMAIN-CONTAINING PROTEIN"/>
    <property type="match status" value="1"/>
</dbReference>
<dbReference type="GO" id="GO:0005737">
    <property type="term" value="C:cytoplasm"/>
    <property type="evidence" value="ECO:0007669"/>
    <property type="project" value="TreeGrafter"/>
</dbReference>
<dbReference type="GO" id="GO:0046872">
    <property type="term" value="F:metal ion binding"/>
    <property type="evidence" value="ECO:0007669"/>
    <property type="project" value="UniProtKB-KW"/>
</dbReference>
<feature type="binding site" evidence="6">
    <location>
        <begin position="143"/>
        <end position="145"/>
    </location>
    <ligand>
        <name>substrate</name>
    </ligand>
</feature>
<accession>A0A1S1R2H7</accession>
<dbReference type="InterPro" id="IPR022830">
    <property type="entry name" value="Indigdn_synthA-like"/>
</dbReference>
<gene>
    <name evidence="6" type="primary">psuG</name>
    <name evidence="7" type="ORF">BBK14_13040</name>
</gene>
<organism evidence="7 8">
    <name type="scientific">Parafrankia soli</name>
    <dbReference type="NCBI Taxonomy" id="2599596"/>
    <lineage>
        <taxon>Bacteria</taxon>
        <taxon>Bacillati</taxon>
        <taxon>Actinomycetota</taxon>
        <taxon>Actinomycetes</taxon>
        <taxon>Frankiales</taxon>
        <taxon>Frankiaceae</taxon>
        <taxon>Parafrankia</taxon>
    </lineage>
</organism>
<keyword evidence="1 6" id="KW-0479">Metal-binding</keyword>
<dbReference type="Proteomes" id="UP000179769">
    <property type="component" value="Unassembled WGS sequence"/>
</dbReference>
<keyword evidence="2 6" id="KW-0378">Hydrolase</keyword>
<dbReference type="RefSeq" id="WP_071060849.1">
    <property type="nucleotide sequence ID" value="NZ_MAXA01000080.1"/>
</dbReference>
<name>A0A1S1R2H7_9ACTN</name>